<evidence type="ECO:0000256" key="3">
    <source>
        <dbReference type="ARBA" id="ARBA00023163"/>
    </source>
</evidence>
<dbReference type="PANTHER" id="PTHR30126">
    <property type="entry name" value="HTH-TYPE TRANSCRIPTIONAL REGULATOR"/>
    <property type="match status" value="1"/>
</dbReference>
<dbReference type="EMBL" id="SZPQ01000046">
    <property type="protein sequence ID" value="TKI03346.1"/>
    <property type="molecule type" value="Genomic_DNA"/>
</dbReference>
<name>A0ABY2SET5_9HYPH</name>
<dbReference type="PROSITE" id="PS50931">
    <property type="entry name" value="HTH_LYSR"/>
    <property type="match status" value="1"/>
</dbReference>
<dbReference type="SUPFAM" id="SSF53850">
    <property type="entry name" value="Periplasmic binding protein-like II"/>
    <property type="match status" value="1"/>
</dbReference>
<dbReference type="PANTHER" id="PTHR30126:SF98">
    <property type="entry name" value="HTH-TYPE TRANSCRIPTIONAL ACTIVATOR BAUR"/>
    <property type="match status" value="1"/>
</dbReference>
<evidence type="ECO:0000259" key="4">
    <source>
        <dbReference type="PROSITE" id="PS50931"/>
    </source>
</evidence>
<dbReference type="InterPro" id="IPR000847">
    <property type="entry name" value="LysR_HTH_N"/>
</dbReference>
<gene>
    <name evidence="5" type="ORF">FCN80_21800</name>
</gene>
<keyword evidence="2" id="KW-0805">Transcription regulation</keyword>
<dbReference type="RefSeq" id="WP_136992451.1">
    <property type="nucleotide sequence ID" value="NZ_SZPQ01000046.1"/>
</dbReference>
<keyword evidence="6" id="KW-1185">Reference proteome</keyword>
<dbReference type="InterPro" id="IPR036390">
    <property type="entry name" value="WH_DNA-bd_sf"/>
</dbReference>
<evidence type="ECO:0000256" key="1">
    <source>
        <dbReference type="ARBA" id="ARBA00009437"/>
    </source>
</evidence>
<evidence type="ECO:0000313" key="5">
    <source>
        <dbReference type="EMBL" id="TKI03346.1"/>
    </source>
</evidence>
<dbReference type="Pfam" id="PF00126">
    <property type="entry name" value="HTH_1"/>
    <property type="match status" value="1"/>
</dbReference>
<comment type="similarity">
    <text evidence="1">Belongs to the LysR transcriptional regulatory family.</text>
</comment>
<dbReference type="SUPFAM" id="SSF46785">
    <property type="entry name" value="Winged helix' DNA-binding domain"/>
    <property type="match status" value="1"/>
</dbReference>
<keyword evidence="3" id="KW-0804">Transcription</keyword>
<dbReference type="CDD" id="cd05466">
    <property type="entry name" value="PBP2_LTTR_substrate"/>
    <property type="match status" value="1"/>
</dbReference>
<sequence length="299" mass="32887">MKKRILTERDLKALRIFCAVAQAGGFSAAENKLNITKATISRQIKSVEETLGAKLCSRGPQGFELTAAGKTALLYAQDALDALDRIFPAIDANREIISGPLAIGISDNSLSHPDCAIHRALRELHILAPLINLKLYTLTAPQLIQALHDRKVDIVIKGIMEDQKLISFRYDELYTEVHRLYYFGPAPKDKPPLVYRQQQFFVEESISKLGFARGPEATGVEAVATLIATGKFVGILPSHYANLLKSVLPLHVMPDTPSWEIKHFAVTHAARPLTPAADAMLGLLMAAHRRAAARPAFRP</sequence>
<protein>
    <submittedName>
        <fullName evidence="5">LysR family transcriptional regulator</fullName>
    </submittedName>
</protein>
<proteinExistence type="inferred from homology"/>
<evidence type="ECO:0000256" key="2">
    <source>
        <dbReference type="ARBA" id="ARBA00023015"/>
    </source>
</evidence>
<dbReference type="InterPro" id="IPR036388">
    <property type="entry name" value="WH-like_DNA-bd_sf"/>
</dbReference>
<organism evidence="5 6">
    <name type="scientific">Martelella alba</name>
    <dbReference type="NCBI Taxonomy" id="2590451"/>
    <lineage>
        <taxon>Bacteria</taxon>
        <taxon>Pseudomonadati</taxon>
        <taxon>Pseudomonadota</taxon>
        <taxon>Alphaproteobacteria</taxon>
        <taxon>Hyphomicrobiales</taxon>
        <taxon>Aurantimonadaceae</taxon>
        <taxon>Martelella</taxon>
    </lineage>
</organism>
<feature type="domain" description="HTH lysR-type" evidence="4">
    <location>
        <begin position="9"/>
        <end position="66"/>
    </location>
</feature>
<accession>A0ABY2SET5</accession>
<comment type="caution">
    <text evidence="5">The sequence shown here is derived from an EMBL/GenBank/DDBJ whole genome shotgun (WGS) entry which is preliminary data.</text>
</comment>
<dbReference type="Proteomes" id="UP000305202">
    <property type="component" value="Unassembled WGS sequence"/>
</dbReference>
<evidence type="ECO:0000313" key="6">
    <source>
        <dbReference type="Proteomes" id="UP000305202"/>
    </source>
</evidence>
<dbReference type="Gene3D" id="1.10.10.10">
    <property type="entry name" value="Winged helix-like DNA-binding domain superfamily/Winged helix DNA-binding domain"/>
    <property type="match status" value="1"/>
</dbReference>
<reference evidence="5 6" key="1">
    <citation type="submission" date="2019-04" db="EMBL/GenBank/DDBJ databases">
        <authorList>
            <person name="Li M."/>
            <person name="Gao C."/>
        </authorList>
    </citation>
    <scope>NUCLEOTIDE SEQUENCE [LARGE SCALE GENOMIC DNA]</scope>
    <source>
        <strain evidence="5 6">BGMRC 2031</strain>
    </source>
</reference>
<dbReference type="Gene3D" id="3.40.190.10">
    <property type="entry name" value="Periplasmic binding protein-like II"/>
    <property type="match status" value="1"/>
</dbReference>